<keyword evidence="2" id="KW-0812">Transmembrane</keyword>
<comment type="caution">
    <text evidence="3">The sequence shown here is derived from an EMBL/GenBank/DDBJ whole genome shotgun (WGS) entry which is preliminary data.</text>
</comment>
<keyword evidence="2" id="KW-0472">Membrane</keyword>
<feature type="compositionally biased region" description="Basic and acidic residues" evidence="1">
    <location>
        <begin position="623"/>
        <end position="632"/>
    </location>
</feature>
<evidence type="ECO:0000256" key="2">
    <source>
        <dbReference type="SAM" id="Phobius"/>
    </source>
</evidence>
<dbReference type="Proteomes" id="UP001140562">
    <property type="component" value="Unassembled WGS sequence"/>
</dbReference>
<dbReference type="Pfam" id="PF06772">
    <property type="entry name" value="LtrA"/>
    <property type="match status" value="1"/>
</dbReference>
<feature type="transmembrane region" description="Helical" evidence="2">
    <location>
        <begin position="456"/>
        <end position="476"/>
    </location>
</feature>
<gene>
    <name evidence="3" type="ORF">N0V87_009261</name>
</gene>
<dbReference type="PANTHER" id="PTHR42101">
    <property type="entry name" value="CHROMOSOME 16, WHOLE GENOME SHOTGUN SEQUENCE"/>
    <property type="match status" value="1"/>
</dbReference>
<feature type="region of interest" description="Disordered" evidence="1">
    <location>
        <begin position="560"/>
        <end position="600"/>
    </location>
</feature>
<feature type="transmembrane region" description="Helical" evidence="2">
    <location>
        <begin position="109"/>
        <end position="126"/>
    </location>
</feature>
<feature type="compositionally biased region" description="Polar residues" evidence="1">
    <location>
        <begin position="591"/>
        <end position="600"/>
    </location>
</feature>
<dbReference type="InterPro" id="IPR010640">
    <property type="entry name" value="Low_temperature_requirement_A"/>
</dbReference>
<dbReference type="AlphaFoldDB" id="A0A9W8WRF9"/>
<feature type="transmembrane region" description="Helical" evidence="2">
    <location>
        <begin position="132"/>
        <end position="159"/>
    </location>
</feature>
<feature type="compositionally biased region" description="Basic and acidic residues" evidence="1">
    <location>
        <begin position="560"/>
        <end position="582"/>
    </location>
</feature>
<proteinExistence type="predicted"/>
<feature type="transmembrane region" description="Helical" evidence="2">
    <location>
        <begin position="268"/>
        <end position="286"/>
    </location>
</feature>
<feature type="region of interest" description="Disordered" evidence="1">
    <location>
        <begin position="622"/>
        <end position="659"/>
    </location>
</feature>
<dbReference type="PANTHER" id="PTHR42101:SF1">
    <property type="entry name" value="LOW TEMPERATURE REQUIREMENT A"/>
    <property type="match status" value="1"/>
</dbReference>
<feature type="transmembrane region" description="Helical" evidence="2">
    <location>
        <begin position="200"/>
        <end position="226"/>
    </location>
</feature>
<dbReference type="EMBL" id="JAPEUV010000154">
    <property type="protein sequence ID" value="KAJ4331312.1"/>
    <property type="molecule type" value="Genomic_DNA"/>
</dbReference>
<name>A0A9W8WRF9_9PLEO</name>
<keyword evidence="2" id="KW-1133">Transmembrane helix</keyword>
<sequence length="659" mass="73767">MVTSDAEKHLKRLHKTTPIIESPLAGADQENLVFSQRHEANSVELFFDLFFVANLATFTAYHSISDNDYLLAYIGFFGILWATWFQITLHDVRFARDSIYERVCKTLQFIAFVGLALVGSSFNPSGDKKNKHLATLCIVLIISRGLLTIQYIVVLFYTWRAKYSKLYLPLGLMIGTYAIATGIFAGMIPSYRPGATGPKLLYMVFYGVMVAESVMTVGISCIWRMLSFKKTHLMERMSLLTIIVIGEGAIGVTKTVGRIMGKEIDIEGCFTIMCIIVILVFIWALYFDNFPHGHYGTIRQQIWSLLHFPFQLAIVGVVEGSQQVAMARYVLKNVAKGTKQLQDICLTGSDGAKLQESLVKFADKFQFTSKLDTYGYYEDIMWHIYNIGNATGICSPQNTTAYGAHIGTWPDDFWWIDNAVSNGVYSSLGVKMPIKKLEAFEEPIDIAEKSWWLTYMYFWSCFCALIVSLIVFLILIRRHKADAFDFVSIIVRCLVLGAGGAALAILAFPQRLVDILNSPAILPMAVVLMFVILCSDKLASIWCNWRLVKSGEPYALEYEEEHHGGGHEEHGEAHMTGGEEHGKVHHGKPQMKTNRSSARWSTNPALIDMVKEETAYVSVTGGHYRDSSRDSTHTLPLRSPSPPPMTPRAGAGGYMPVAH</sequence>
<feature type="transmembrane region" description="Helical" evidence="2">
    <location>
        <begin position="70"/>
        <end position="89"/>
    </location>
</feature>
<protein>
    <recommendedName>
        <fullName evidence="5">Low temperature requirement A</fullName>
    </recommendedName>
</protein>
<feature type="transmembrane region" description="Helical" evidence="2">
    <location>
        <begin position="520"/>
        <end position="539"/>
    </location>
</feature>
<evidence type="ECO:0000256" key="1">
    <source>
        <dbReference type="SAM" id="MobiDB-lite"/>
    </source>
</evidence>
<keyword evidence="4" id="KW-1185">Reference proteome</keyword>
<dbReference type="OrthoDB" id="3177213at2759"/>
<feature type="transmembrane region" description="Helical" evidence="2">
    <location>
        <begin position="483"/>
        <end position="508"/>
    </location>
</feature>
<organism evidence="3 4">
    <name type="scientific">Didymella glomerata</name>
    <dbReference type="NCBI Taxonomy" id="749621"/>
    <lineage>
        <taxon>Eukaryota</taxon>
        <taxon>Fungi</taxon>
        <taxon>Dikarya</taxon>
        <taxon>Ascomycota</taxon>
        <taxon>Pezizomycotina</taxon>
        <taxon>Dothideomycetes</taxon>
        <taxon>Pleosporomycetidae</taxon>
        <taxon>Pleosporales</taxon>
        <taxon>Pleosporineae</taxon>
        <taxon>Didymellaceae</taxon>
        <taxon>Didymella</taxon>
    </lineage>
</organism>
<reference evidence="3" key="1">
    <citation type="submission" date="2022-10" db="EMBL/GenBank/DDBJ databases">
        <title>Tapping the CABI collections for fungal endophytes: first genome assemblies for Collariella, Neodidymelliopsis, Ascochyta clinopodiicola, Didymella pomorum, Didymosphaeria variabile, Neocosmospora piperis and Neocucurbitaria cava.</title>
        <authorList>
            <person name="Hill R."/>
        </authorList>
    </citation>
    <scope>NUCLEOTIDE SEQUENCE</scope>
    <source>
        <strain evidence="3">IMI 360193</strain>
    </source>
</reference>
<feature type="transmembrane region" description="Helical" evidence="2">
    <location>
        <begin position="45"/>
        <end position="64"/>
    </location>
</feature>
<evidence type="ECO:0008006" key="5">
    <source>
        <dbReference type="Google" id="ProtNLM"/>
    </source>
</evidence>
<evidence type="ECO:0000313" key="4">
    <source>
        <dbReference type="Proteomes" id="UP001140562"/>
    </source>
</evidence>
<accession>A0A9W8WRF9</accession>
<feature type="transmembrane region" description="Helical" evidence="2">
    <location>
        <begin position="166"/>
        <end position="188"/>
    </location>
</feature>
<evidence type="ECO:0000313" key="3">
    <source>
        <dbReference type="EMBL" id="KAJ4331312.1"/>
    </source>
</evidence>